<name>A0A9W6TZY7_9STRA</name>
<comment type="caution">
    <text evidence="1">The sequence shown here is derived from an EMBL/GenBank/DDBJ whole genome shotgun (WGS) entry which is preliminary data.</text>
</comment>
<dbReference type="OrthoDB" id="128741at2759"/>
<proteinExistence type="predicted"/>
<organism evidence="1 2">
    <name type="scientific">Phytophthora lilii</name>
    <dbReference type="NCBI Taxonomy" id="2077276"/>
    <lineage>
        <taxon>Eukaryota</taxon>
        <taxon>Sar</taxon>
        <taxon>Stramenopiles</taxon>
        <taxon>Oomycota</taxon>
        <taxon>Peronosporomycetes</taxon>
        <taxon>Peronosporales</taxon>
        <taxon>Peronosporaceae</taxon>
        <taxon>Phytophthora</taxon>
    </lineage>
</organism>
<evidence type="ECO:0000313" key="2">
    <source>
        <dbReference type="Proteomes" id="UP001165083"/>
    </source>
</evidence>
<protein>
    <submittedName>
        <fullName evidence="1">Unnamed protein product</fullName>
    </submittedName>
</protein>
<dbReference type="AlphaFoldDB" id="A0A9W6TZY7"/>
<evidence type="ECO:0000313" key="1">
    <source>
        <dbReference type="EMBL" id="GMF22466.1"/>
    </source>
</evidence>
<gene>
    <name evidence="1" type="ORF">Plil01_000896300</name>
</gene>
<keyword evidence="2" id="KW-1185">Reference proteome</keyword>
<dbReference type="Proteomes" id="UP001165083">
    <property type="component" value="Unassembled WGS sequence"/>
</dbReference>
<accession>A0A9W6TZY7</accession>
<sequence>MTSFRQLKCSTRWREMELPLPNLPKKPPITSPLPTPPPLLSVRLVFNSKSVFDAMLLDAVTTFLDSAVEMEFSRACSFSSVALLERIWNGSYPETEPSPADSGPGHGGEWSRRRYLRTDRLDKRFQSRRGILTVCQMESEHKMEVIKWLFDHFHGCIVPFGAVASIAEKGELEILKFFREHEIPEKLDGDMDSRDEIEASWEMSSDGEDTTWPALC</sequence>
<reference evidence="1" key="1">
    <citation type="submission" date="2023-04" db="EMBL/GenBank/DDBJ databases">
        <title>Phytophthora lilii NBRC 32176.</title>
        <authorList>
            <person name="Ichikawa N."/>
            <person name="Sato H."/>
            <person name="Tonouchi N."/>
        </authorList>
    </citation>
    <scope>NUCLEOTIDE SEQUENCE</scope>
    <source>
        <strain evidence="1">NBRC 32176</strain>
    </source>
</reference>
<dbReference type="EMBL" id="BSXW01000442">
    <property type="protein sequence ID" value="GMF22466.1"/>
    <property type="molecule type" value="Genomic_DNA"/>
</dbReference>